<name>A0ABY6IPM3_9HYPH</name>
<dbReference type="InterPro" id="IPR002347">
    <property type="entry name" value="SDR_fam"/>
</dbReference>
<dbReference type="RefSeq" id="WP_264224927.1">
    <property type="nucleotide sequence ID" value="NZ_CP107716.1"/>
</dbReference>
<dbReference type="InterPro" id="IPR020904">
    <property type="entry name" value="Sc_DH/Rdtase_CS"/>
</dbReference>
<reference evidence="3" key="1">
    <citation type="submission" date="2022-10" db="EMBL/GenBank/DDBJ databases">
        <title>YIM 151497 complete genome.</title>
        <authorList>
            <person name="Chen X."/>
        </authorList>
    </citation>
    <scope>NUCLEOTIDE SEQUENCE</scope>
    <source>
        <strain evidence="3">YIM 151497</strain>
    </source>
</reference>
<dbReference type="PROSITE" id="PS00061">
    <property type="entry name" value="ADH_SHORT"/>
    <property type="match status" value="1"/>
</dbReference>
<dbReference type="Gene3D" id="3.40.50.720">
    <property type="entry name" value="NAD(P)-binding Rossmann-like Domain"/>
    <property type="match status" value="1"/>
</dbReference>
<sequence length="254" mass="26158">MIQADPVSFSWAQEWYCDRHVLVVGGSSGIGAAIAQGFLAAGANVTVTGVSDQEIEALAADPRLSRATAITLDVRDSSAVEAEVAALGELDCLVNCAGIIRRGEELDPSVFAQIVEVNLNGAMRCCAAARPALARSPTGAILNMASMLSFFGGGLVPGYAASKGGIAQLTKSLAIAYAPDAIRVNAVAPGWIATPLTQGLRDDPERSRGILERTPMGRWGQPHDVASAALFLCSPAAAFVTGAIINVDGGYSAM</sequence>
<accession>A0ABY6IPM3</accession>
<evidence type="ECO:0000259" key="2">
    <source>
        <dbReference type="SMART" id="SM00822"/>
    </source>
</evidence>
<evidence type="ECO:0000256" key="1">
    <source>
        <dbReference type="ARBA" id="ARBA00006484"/>
    </source>
</evidence>
<dbReference type="InterPro" id="IPR036291">
    <property type="entry name" value="NAD(P)-bd_dom_sf"/>
</dbReference>
<comment type="similarity">
    <text evidence="1">Belongs to the short-chain dehydrogenases/reductases (SDR) family.</text>
</comment>
<evidence type="ECO:0000313" key="3">
    <source>
        <dbReference type="EMBL" id="UYQ71272.1"/>
    </source>
</evidence>
<dbReference type="Proteomes" id="UP001163882">
    <property type="component" value="Chromosome"/>
</dbReference>
<dbReference type="PANTHER" id="PTHR42760">
    <property type="entry name" value="SHORT-CHAIN DEHYDROGENASES/REDUCTASES FAMILY MEMBER"/>
    <property type="match status" value="1"/>
</dbReference>
<proteinExistence type="inferred from homology"/>
<protein>
    <submittedName>
        <fullName evidence="3">SDR family oxidoreductase</fullName>
    </submittedName>
</protein>
<evidence type="ECO:0000313" key="4">
    <source>
        <dbReference type="Proteomes" id="UP001163882"/>
    </source>
</evidence>
<dbReference type="SMART" id="SM00822">
    <property type="entry name" value="PKS_KR"/>
    <property type="match status" value="1"/>
</dbReference>
<feature type="domain" description="Ketoreductase" evidence="2">
    <location>
        <begin position="19"/>
        <end position="185"/>
    </location>
</feature>
<dbReference type="PANTHER" id="PTHR42760:SF40">
    <property type="entry name" value="3-OXOACYL-[ACYL-CARRIER-PROTEIN] REDUCTASE, CHLOROPLASTIC"/>
    <property type="match status" value="1"/>
</dbReference>
<dbReference type="PRINTS" id="PR00080">
    <property type="entry name" value="SDRFAMILY"/>
</dbReference>
<dbReference type="EMBL" id="CP107716">
    <property type="protein sequence ID" value="UYQ71272.1"/>
    <property type="molecule type" value="Genomic_DNA"/>
</dbReference>
<organism evidence="3 4">
    <name type="scientific">Pelagibacterium flavum</name>
    <dbReference type="NCBI Taxonomy" id="2984530"/>
    <lineage>
        <taxon>Bacteria</taxon>
        <taxon>Pseudomonadati</taxon>
        <taxon>Pseudomonadota</taxon>
        <taxon>Alphaproteobacteria</taxon>
        <taxon>Hyphomicrobiales</taxon>
        <taxon>Devosiaceae</taxon>
        <taxon>Pelagibacterium</taxon>
    </lineage>
</organism>
<keyword evidence="4" id="KW-1185">Reference proteome</keyword>
<gene>
    <name evidence="3" type="ORF">OF122_14635</name>
</gene>
<dbReference type="Pfam" id="PF13561">
    <property type="entry name" value="adh_short_C2"/>
    <property type="match status" value="1"/>
</dbReference>
<dbReference type="PRINTS" id="PR00081">
    <property type="entry name" value="GDHRDH"/>
</dbReference>
<dbReference type="SUPFAM" id="SSF51735">
    <property type="entry name" value="NAD(P)-binding Rossmann-fold domains"/>
    <property type="match status" value="1"/>
</dbReference>
<dbReference type="InterPro" id="IPR057326">
    <property type="entry name" value="KR_dom"/>
</dbReference>